<evidence type="ECO:0000259" key="3">
    <source>
        <dbReference type="Pfam" id="PF00501"/>
    </source>
</evidence>
<protein>
    <submittedName>
        <fullName evidence="5">AMP-binding enzyme domain-containing protein</fullName>
    </submittedName>
</protein>
<feature type="compositionally biased region" description="Polar residues" evidence="2">
    <location>
        <begin position="102"/>
        <end position="119"/>
    </location>
</feature>
<gene>
    <name evidence="5" type="ORF">DdX_06339</name>
</gene>
<organism evidence="5 6">
    <name type="scientific">Ditylenchus destructor</name>
    <dbReference type="NCBI Taxonomy" id="166010"/>
    <lineage>
        <taxon>Eukaryota</taxon>
        <taxon>Metazoa</taxon>
        <taxon>Ecdysozoa</taxon>
        <taxon>Nematoda</taxon>
        <taxon>Chromadorea</taxon>
        <taxon>Rhabditida</taxon>
        <taxon>Tylenchina</taxon>
        <taxon>Tylenchomorpha</taxon>
        <taxon>Sphaerularioidea</taxon>
        <taxon>Anguinidae</taxon>
        <taxon>Anguininae</taxon>
        <taxon>Ditylenchus</taxon>
    </lineage>
</organism>
<feature type="compositionally biased region" description="Basic and acidic residues" evidence="2">
    <location>
        <begin position="155"/>
        <end position="168"/>
    </location>
</feature>
<feature type="compositionally biased region" description="Low complexity" evidence="2">
    <location>
        <begin position="735"/>
        <end position="758"/>
    </location>
</feature>
<feature type="domain" description="AMP-binding enzyme C-terminal" evidence="4">
    <location>
        <begin position="1788"/>
        <end position="1892"/>
    </location>
</feature>
<evidence type="ECO:0000256" key="2">
    <source>
        <dbReference type="SAM" id="MobiDB-lite"/>
    </source>
</evidence>
<dbReference type="FunFam" id="3.30.300.30:FF:000001">
    <property type="entry name" value="DIP2 disco-interacting protein 2 homolog C"/>
    <property type="match status" value="1"/>
</dbReference>
<feature type="compositionally biased region" description="Low complexity" evidence="2">
    <location>
        <begin position="375"/>
        <end position="384"/>
    </location>
</feature>
<feature type="region of interest" description="Disordered" evidence="2">
    <location>
        <begin position="1"/>
        <end position="63"/>
    </location>
</feature>
<dbReference type="InterPro" id="IPR037337">
    <property type="entry name" value="Dip2-like_dom"/>
</dbReference>
<evidence type="ECO:0000313" key="5">
    <source>
        <dbReference type="EMBL" id="KAI1717930.1"/>
    </source>
</evidence>
<feature type="compositionally biased region" description="Basic and acidic residues" evidence="2">
    <location>
        <begin position="1"/>
        <end position="10"/>
    </location>
</feature>
<feature type="region of interest" description="Disordered" evidence="2">
    <location>
        <begin position="372"/>
        <end position="457"/>
    </location>
</feature>
<feature type="compositionally biased region" description="Polar residues" evidence="2">
    <location>
        <begin position="439"/>
        <end position="457"/>
    </location>
</feature>
<feature type="compositionally biased region" description="Polar residues" evidence="2">
    <location>
        <begin position="393"/>
        <end position="417"/>
    </location>
</feature>
<feature type="compositionally biased region" description="Basic residues" evidence="2">
    <location>
        <begin position="11"/>
        <end position="36"/>
    </location>
</feature>
<dbReference type="EMBL" id="JAKKPZ010000008">
    <property type="protein sequence ID" value="KAI1717930.1"/>
    <property type="molecule type" value="Genomic_DNA"/>
</dbReference>
<feature type="region of interest" description="Disordered" evidence="2">
    <location>
        <begin position="718"/>
        <end position="766"/>
    </location>
</feature>
<feature type="domain" description="AMP-dependent synthetase/ligase" evidence="3">
    <location>
        <begin position="608"/>
        <end position="1084"/>
    </location>
</feature>
<feature type="compositionally biased region" description="Polar residues" evidence="2">
    <location>
        <begin position="245"/>
        <end position="255"/>
    </location>
</feature>
<accession>A0AAD4N7G6</accession>
<dbReference type="Proteomes" id="UP001201812">
    <property type="component" value="Unassembled WGS sequence"/>
</dbReference>
<dbReference type="InterPro" id="IPR045851">
    <property type="entry name" value="AMP-bd_C_sf"/>
</dbReference>
<dbReference type="SUPFAM" id="SSF56801">
    <property type="entry name" value="Acetyl-CoA synthetase-like"/>
    <property type="match status" value="2"/>
</dbReference>
<reference evidence="5" key="1">
    <citation type="submission" date="2022-01" db="EMBL/GenBank/DDBJ databases">
        <title>Genome Sequence Resource for Two Populations of Ditylenchus destructor, the Migratory Endoparasitic Phytonematode.</title>
        <authorList>
            <person name="Zhang H."/>
            <person name="Lin R."/>
            <person name="Xie B."/>
        </authorList>
    </citation>
    <scope>NUCLEOTIDE SEQUENCE</scope>
    <source>
        <strain evidence="5">BazhouSP</strain>
    </source>
</reference>
<proteinExistence type="inferred from homology"/>
<feature type="compositionally biased region" description="Basic and acidic residues" evidence="2">
    <location>
        <begin position="418"/>
        <end position="433"/>
    </location>
</feature>
<comment type="similarity">
    <text evidence="1">Belongs to the DIP2 family.</text>
</comment>
<dbReference type="CDD" id="cd05905">
    <property type="entry name" value="Dip2"/>
    <property type="match status" value="2"/>
</dbReference>
<feature type="compositionally biased region" description="Polar residues" evidence="2">
    <location>
        <begin position="126"/>
        <end position="139"/>
    </location>
</feature>
<feature type="compositionally biased region" description="Polar residues" evidence="2">
    <location>
        <begin position="217"/>
        <end position="237"/>
    </location>
</feature>
<dbReference type="InterPro" id="IPR042099">
    <property type="entry name" value="ANL_N_sf"/>
</dbReference>
<feature type="compositionally biased region" description="Polar residues" evidence="2">
    <location>
        <begin position="264"/>
        <end position="280"/>
    </location>
</feature>
<dbReference type="Pfam" id="PF23024">
    <property type="entry name" value="AMP-dom_DIP2-like"/>
    <property type="match status" value="1"/>
</dbReference>
<dbReference type="PANTHER" id="PTHR22754">
    <property type="entry name" value="DISCO-INTERACTING PROTEIN 2 DIP2 -RELATED"/>
    <property type="match status" value="1"/>
</dbReference>
<name>A0AAD4N7G6_9BILA</name>
<keyword evidence="6" id="KW-1185">Reference proteome</keyword>
<feature type="domain" description="AMP-dependent synthetase/ligase" evidence="3">
    <location>
        <begin position="1313"/>
        <end position="1728"/>
    </location>
</feature>
<feature type="compositionally biased region" description="Polar residues" evidence="2">
    <location>
        <begin position="721"/>
        <end position="734"/>
    </location>
</feature>
<dbReference type="InterPro" id="IPR000873">
    <property type="entry name" value="AMP-dep_synth/lig_dom"/>
</dbReference>
<dbReference type="Gene3D" id="3.30.300.30">
    <property type="match status" value="2"/>
</dbReference>
<dbReference type="PANTHER" id="PTHR22754:SF32">
    <property type="entry name" value="DISCO-INTERACTING PROTEIN 2"/>
    <property type="match status" value="1"/>
</dbReference>
<dbReference type="Gene3D" id="3.40.50.12780">
    <property type="entry name" value="N-terminal domain of ligase-like"/>
    <property type="match status" value="3"/>
</dbReference>
<evidence type="ECO:0000313" key="6">
    <source>
        <dbReference type="Proteomes" id="UP001201812"/>
    </source>
</evidence>
<feature type="region of interest" description="Disordered" evidence="2">
    <location>
        <begin position="102"/>
        <end position="282"/>
    </location>
</feature>
<sequence>MYVLMENHRSPDRHRKTSSSHHHHHSGYHHHPHHKSSITSQRGAPAYSQIPQNAIPGGSMEESVMPDLVPRRHQAKKDISNNQNLSSNGIVSPYLQNYQRNKEPMQNSSYSRPTPPSDNNMKKQVTENSQQFRIPNLQSKARREGPSKSLNKRSTSREVKDISARANEKVLSPTPSQHYYEVDHDSNGGYVDSLDWDPEPNSSRSFPSSPMVDRKTGNSNNQIHNKNIPKSSHNRLATSVVVMNRQPTSSAQTRCATRKKSSEARQAQPRSQATPPSTSMGYKELKQAPATNELQLNPDLKLCTALQSASILVNRYPCASVSDEASSFAELDFLHRRRYEAIAQTYEKLESMPDDEWGESQVLSKRQKLAMKLRGGQNQNNSNGYGSGRLMRSKSQSRAMLKTTQNGTIGSGTSQDQTLDKSTDDLSKSKIQDKFLMQRSKTSTNLSSALNSQQNRWPSMKKLASVKKKNHQMYSSTSRLTPYTNDASAVLELFNPVENERRRLATEKKAMLAQKDRIGPKKKALHEYYNDDDKELEALAVVVDPNAPKPEGSLVTPARGDFPNNAAGRHLQSMQNQPRSIDSILHRYGTTQPKAIAGTVLDHTGKPAASLTYGKLLSRATKVAYMLLTKQVTIITSGTKEKVHLCLPGDRVAIVYPNTEPLSFLTAFYGCLLAGVVPVPIEVPLTKRDAGIQQFGFLLGSCGVRVALTSEACLKGLPKTGQHSSSTATPASNVSMSAGVASPSSSLGPSTSFSTSTTGSGGSGHSANSCNNQNYYNHYAPSTNPNDVADFKGWPRLHWVVTENLPKPSRDWTLPSLLANDEHAYVEYSTDREGSVKGVCVSRQSMMAHCRAIVAALGYKEGETIVSVLDFKRDVGLWHTVLAAIYNGMRVHFVPYSLMKINPTSWLAQVTKFQATAALVKSRDLHWSLMATRDHKDLELSSLRTIVVADGSNPWSLSSCDQFLATFQPMGLNSNVLCPCAGSPETGTVSIRRPPFPEHVNGSTSNGTTSCSSGRGILSMLALSHSVVRVDQENSLTSLTLQDAGQVIPGGIAIVVRPTGPAKLCKADEVGEIALHAPSTASCYFGLKGVSQQTFGMSPLGPDDRPLGPAHYVRSGLIGFLGPEGLVFVIGNKTSLMSVSGRQHSADDLIATVLAVEPMKFIYRGRIAVFSVRVLRDERICIVAEQKSDVSEEDSFNWMVRVLHAIDSIHQVGVYCLALVSPNQLPKTPLGGIHVTETRQRFLDGNLHPTTLLMCPQNCVLNLPKPRETHSIDVGPAAMFVGNIVQGVRIAGAQGRELTTAPDESTFLIDILRQRAVQTPDHVLFTLINAKGMEVDNFNCQQLLKKAERIGALLLDKGHLSVGDHVALIFPPGLELIAAFYGCLAAGLVPVCIRAPSALNLQASLITVRMVVDVSKSVALLSNSAVIKLLKSKEASHRVNTKAWPTILDIDDMPSSSVARRRNIFEQPKERRPSDTCYLDFSVSTTGQLAGIVITAMGASMQCKSLKVACELYPSRNVTLCLDPCCGLGFTLWCLSSVYSGHQSTLISPAEVEQNASVWLTTLSQHKVRDTFCSYSVMEMCVRELAPQILQLKEKGVNLSSLRTCVAVAEERPRVQLCNAFIKLFAPLGLSPKAVSTSFGTRVNTAICLQGASSPDPTTVYVDARALRNDRVTLVEKGSPHSIPLMESGKLLPGTKVVIANPETKGQCADSHLGEILVASQFNAAGYYSIFGEETHLHTDHFTAKLKTGDTKTVFARTGYLGFLRQTQSITADGELHDAVFVVGALDETVMLRGMRYHPVDIETTVVRSHKRICESAVFTWTHLLVVVAETDAPEAEALDLVPAITSAVLEEHHLIVGVVMLVDASSPIPINSRGEKQRMHLRDSFLKDQLDPIYVAYNM</sequence>
<comment type="caution">
    <text evidence="5">The sequence shown here is derived from an EMBL/GenBank/DDBJ whole genome shotgun (WGS) entry which is preliminary data.</text>
</comment>
<dbReference type="InterPro" id="IPR025110">
    <property type="entry name" value="AMP-bd_C"/>
</dbReference>
<dbReference type="Pfam" id="PF00501">
    <property type="entry name" value="AMP-binding"/>
    <property type="match status" value="2"/>
</dbReference>
<evidence type="ECO:0000259" key="4">
    <source>
        <dbReference type="Pfam" id="PF23024"/>
    </source>
</evidence>
<evidence type="ECO:0000256" key="1">
    <source>
        <dbReference type="ARBA" id="ARBA00007735"/>
    </source>
</evidence>